<dbReference type="SUPFAM" id="SSF46565">
    <property type="entry name" value="Chaperone J-domain"/>
    <property type="match status" value="1"/>
</dbReference>
<evidence type="ECO:0008006" key="3">
    <source>
        <dbReference type="Google" id="ProtNLM"/>
    </source>
</evidence>
<name>A0A2U1CMJ4_9BURK</name>
<keyword evidence="2" id="KW-1185">Reference proteome</keyword>
<dbReference type="OrthoDB" id="581986at2"/>
<evidence type="ECO:0000313" key="1">
    <source>
        <dbReference type="EMBL" id="PVY62208.1"/>
    </source>
</evidence>
<dbReference type="RefSeq" id="WP_116518196.1">
    <property type="nucleotide sequence ID" value="NZ_QEKO01000002.1"/>
</dbReference>
<sequence length="344" mass="38860">MEELFFSATPIQGSTPAAGALPVPSQYLWAVWDIYPGHDVRRPPLFSGIEPDAHGLLRRHSQFDIRIGDGDNHHFNERLREMARQPGMLVSSLRRSSGRHFLVAWETRIHYLMGLPPVFEVDGLGLADLHKRQEETGVAPDVSGYARAYLRRKEAEAAFCAPPGLDAEAIVPEFVYADHNEKYISTAPNWKRHRVVRKTPQTIFVDRFAYCTGEHMRRGWQAGVIYTAMIERAVFEETGRYYHQTLKAHFVHEPIARARAKALFRPGGRFSEPVLDLPAGDIQWAMGVLGVEAWPVTTGAVKKAFAKAAMLHHPDRGGHARAFIECRAARNLLLSRLSPFPERR</sequence>
<dbReference type="InterPro" id="IPR036869">
    <property type="entry name" value="J_dom_sf"/>
</dbReference>
<dbReference type="Gene3D" id="1.10.287.110">
    <property type="entry name" value="DnaJ domain"/>
    <property type="match status" value="1"/>
</dbReference>
<protein>
    <recommendedName>
        <fullName evidence="3">J domain-containing protein</fullName>
    </recommendedName>
</protein>
<reference evidence="1 2" key="1">
    <citation type="submission" date="2018-04" db="EMBL/GenBank/DDBJ databases">
        <title>Genomic Encyclopedia of Type Strains, Phase IV (KMG-IV): sequencing the most valuable type-strain genomes for metagenomic binning, comparative biology and taxonomic classification.</title>
        <authorList>
            <person name="Goeker M."/>
        </authorList>
    </citation>
    <scope>NUCLEOTIDE SEQUENCE [LARGE SCALE GENOMIC DNA]</scope>
    <source>
        <strain evidence="1 2">DSM 10065</strain>
    </source>
</reference>
<dbReference type="AlphaFoldDB" id="A0A2U1CMJ4"/>
<accession>A0A2U1CMJ4</accession>
<comment type="caution">
    <text evidence="1">The sequence shown here is derived from an EMBL/GenBank/DDBJ whole genome shotgun (WGS) entry which is preliminary data.</text>
</comment>
<organism evidence="1 2">
    <name type="scientific">Pusillimonas noertemannii</name>
    <dbReference type="NCBI Taxonomy" id="305977"/>
    <lineage>
        <taxon>Bacteria</taxon>
        <taxon>Pseudomonadati</taxon>
        <taxon>Pseudomonadota</taxon>
        <taxon>Betaproteobacteria</taxon>
        <taxon>Burkholderiales</taxon>
        <taxon>Alcaligenaceae</taxon>
        <taxon>Pusillimonas</taxon>
    </lineage>
</organism>
<gene>
    <name evidence="1" type="ORF">C7440_1701</name>
</gene>
<evidence type="ECO:0000313" key="2">
    <source>
        <dbReference type="Proteomes" id="UP000246145"/>
    </source>
</evidence>
<dbReference type="EMBL" id="QEKO01000002">
    <property type="protein sequence ID" value="PVY62208.1"/>
    <property type="molecule type" value="Genomic_DNA"/>
</dbReference>
<proteinExistence type="predicted"/>
<dbReference type="Proteomes" id="UP000246145">
    <property type="component" value="Unassembled WGS sequence"/>
</dbReference>